<evidence type="ECO:0000313" key="1">
    <source>
        <dbReference type="EMBL" id="AYG02403.1"/>
    </source>
</evidence>
<dbReference type="EMBL" id="CP032624">
    <property type="protein sequence ID" value="AYG02403.1"/>
    <property type="molecule type" value="Genomic_DNA"/>
</dbReference>
<evidence type="ECO:0000313" key="2">
    <source>
        <dbReference type="Proteomes" id="UP000275069"/>
    </source>
</evidence>
<dbReference type="AlphaFoldDB" id="A0A387BER9"/>
<accession>A0A387BER9</accession>
<dbReference type="Proteomes" id="UP000275069">
    <property type="component" value="Chromosome"/>
</dbReference>
<name>A0A387BER9_9MICO</name>
<reference evidence="1 2" key="1">
    <citation type="submission" date="2018-09" db="EMBL/GenBank/DDBJ databases">
        <title>Genome sequencing of strain 2DFW10M-5.</title>
        <authorList>
            <person name="Heo J."/>
            <person name="Kim S.-J."/>
            <person name="Kwon S.-W."/>
        </authorList>
    </citation>
    <scope>NUCLEOTIDE SEQUENCE [LARGE SCALE GENOMIC DNA]</scope>
    <source>
        <strain evidence="1 2">2DFW10M-5</strain>
    </source>
</reference>
<protein>
    <submittedName>
        <fullName evidence="1">Uncharacterized protein</fullName>
    </submittedName>
</protein>
<sequence length="144" mass="16096">MPPQSTTHKEPLTGLARQVADFTTQELERRGVPREALRAALGRSRNYMVHHLGERPTMSFDLGEVEMIAEFFGWEPIEFLLRCVNPLAAFFPKRLAPVYEVRTVGTHSIVSIVRSDVPFIQAAMKFDAATALVSVPRDESAVAE</sequence>
<proteinExistence type="predicted"/>
<dbReference type="KEGG" id="gry:D7I44_01860"/>
<organism evidence="1 2">
    <name type="scientific">Gryllotalpicola protaetiae</name>
    <dbReference type="NCBI Taxonomy" id="2419771"/>
    <lineage>
        <taxon>Bacteria</taxon>
        <taxon>Bacillati</taxon>
        <taxon>Actinomycetota</taxon>
        <taxon>Actinomycetes</taxon>
        <taxon>Micrococcales</taxon>
        <taxon>Microbacteriaceae</taxon>
        <taxon>Gryllotalpicola</taxon>
    </lineage>
</organism>
<gene>
    <name evidence="1" type="ORF">D7I44_01860</name>
</gene>
<keyword evidence="2" id="KW-1185">Reference proteome</keyword>